<dbReference type="Gene3D" id="3.30.310.20">
    <property type="entry name" value="DNA-3-methyladenine glycosylase AlkA, N-terminal domain"/>
    <property type="match status" value="1"/>
</dbReference>
<evidence type="ECO:0000313" key="17">
    <source>
        <dbReference type="Proteomes" id="UP000292408"/>
    </source>
</evidence>
<comment type="catalytic activity">
    <reaction evidence="1">
        <text>Hydrolysis of alkylated DNA, releasing 3-methyladenine, 3-methylguanine, 7-methylguanine and 7-methyladenine.</text>
        <dbReference type="EC" id="3.2.2.21"/>
    </reaction>
</comment>
<dbReference type="InterPro" id="IPR009057">
    <property type="entry name" value="Homeodomain-like_sf"/>
</dbReference>
<dbReference type="GO" id="GO:0008725">
    <property type="term" value="F:DNA-3-methyladenine glycosylase activity"/>
    <property type="evidence" value="ECO:0007669"/>
    <property type="project" value="TreeGrafter"/>
</dbReference>
<dbReference type="GO" id="GO:0006307">
    <property type="term" value="P:DNA alkylation repair"/>
    <property type="evidence" value="ECO:0007669"/>
    <property type="project" value="TreeGrafter"/>
</dbReference>
<dbReference type="InterPro" id="IPR018062">
    <property type="entry name" value="HTH_AraC-typ_CS"/>
</dbReference>
<dbReference type="GO" id="GO:0032259">
    <property type="term" value="P:methylation"/>
    <property type="evidence" value="ECO:0007669"/>
    <property type="project" value="UniProtKB-KW"/>
</dbReference>
<dbReference type="InterPro" id="IPR011257">
    <property type="entry name" value="DNA_glycosylase"/>
</dbReference>
<dbReference type="InterPro" id="IPR037046">
    <property type="entry name" value="AlkA_N_sf"/>
</dbReference>
<proteinExistence type="predicted"/>
<keyword evidence="6" id="KW-0479">Metal-binding</keyword>
<dbReference type="Gene3D" id="1.10.10.60">
    <property type="entry name" value="Homeodomain-like"/>
    <property type="match status" value="1"/>
</dbReference>
<dbReference type="GO" id="GO:0008270">
    <property type="term" value="F:zinc ion binding"/>
    <property type="evidence" value="ECO:0007669"/>
    <property type="project" value="InterPro"/>
</dbReference>
<dbReference type="GO" id="GO:0006285">
    <property type="term" value="P:base-excision repair, AP site formation"/>
    <property type="evidence" value="ECO:0007669"/>
    <property type="project" value="TreeGrafter"/>
</dbReference>
<dbReference type="SMART" id="SM00478">
    <property type="entry name" value="ENDO3c"/>
    <property type="match status" value="1"/>
</dbReference>
<dbReference type="InterPro" id="IPR051912">
    <property type="entry name" value="Alkylbase_DNA_Glycosylase/TA"/>
</dbReference>
<dbReference type="PANTHER" id="PTHR43003:SF13">
    <property type="entry name" value="DNA-3-METHYLADENINE GLYCOSYLASE 2"/>
    <property type="match status" value="1"/>
</dbReference>
<dbReference type="Pfam" id="PF12833">
    <property type="entry name" value="HTH_18"/>
    <property type="match status" value="1"/>
</dbReference>
<dbReference type="Proteomes" id="UP000292408">
    <property type="component" value="Unassembled WGS sequence"/>
</dbReference>
<dbReference type="Pfam" id="PF02805">
    <property type="entry name" value="Ada_Zn_binding"/>
    <property type="match status" value="1"/>
</dbReference>
<dbReference type="GO" id="GO:0043916">
    <property type="term" value="F:DNA-7-methylguanine glycosylase activity"/>
    <property type="evidence" value="ECO:0007669"/>
    <property type="project" value="TreeGrafter"/>
</dbReference>
<sequence>MRDGMVRVTPTSASTSRTARRPRADATGANWRPGHPGFAERYRAIASRDARFDGQFVTAVASTGIYCRPSCPARTPRETGVAFYVTSAAAHEAGYRACKRCLPEATPGSPEWDWRGDVAGRAMRLIGDGVIDREGVAGLAARLGYSPRHLTRLLTAELGAGPLAVARARRAQLARALIVGTPLPLADVAFAAGFGSVRQFTDTVREVFAVTPSELRARAQRPAHALPGDTDAAPETPLVGVSLALPVRQPYDAPGMFGYLSARAIAGVERADLDPAAGRLRFARTVMLPHGPAVIDVTATRAAGGSDAAAPSSLWTLTLRLALTSLADVPVGVARTRRMLDLDSDPLAVDEALAGDPRLAPLVATTPGIRVPGTADPPELLVRTIVGQQISVAAARTHLGRLAAAAGEPVDTGVPGLDRLFPTADAIAATLADQDSANPDRPLRLPARQVDTVARVARFIADGELTLDVGDDPQELAARLEDLPGLGPWTATYVAMRVTGTPDAWIPGDVALLAGARAADVVPADLPRPAAFRQLAAASDAWAPWRSYAAAHLWRAALEGVPAHPEPPRKDTP</sequence>
<dbReference type="InterPro" id="IPR004026">
    <property type="entry name" value="Ada_DNA_repair_Zn-bd"/>
</dbReference>
<dbReference type="GO" id="GO:0005737">
    <property type="term" value="C:cytoplasm"/>
    <property type="evidence" value="ECO:0007669"/>
    <property type="project" value="TreeGrafter"/>
</dbReference>
<gene>
    <name evidence="16" type="ORF">EV140_1724</name>
</gene>
<evidence type="ECO:0000256" key="13">
    <source>
        <dbReference type="ARBA" id="ARBA00023204"/>
    </source>
</evidence>
<dbReference type="InterPro" id="IPR010316">
    <property type="entry name" value="AlkA_N"/>
</dbReference>
<evidence type="ECO:0000256" key="3">
    <source>
        <dbReference type="ARBA" id="ARBA00012000"/>
    </source>
</evidence>
<dbReference type="GO" id="GO:0032131">
    <property type="term" value="F:alkylated DNA binding"/>
    <property type="evidence" value="ECO:0007669"/>
    <property type="project" value="TreeGrafter"/>
</dbReference>
<dbReference type="Gene3D" id="3.40.10.10">
    <property type="entry name" value="DNA Methylphosphotriester Repair Domain"/>
    <property type="match status" value="1"/>
</dbReference>
<dbReference type="EC" id="3.2.2.21" evidence="3"/>
<evidence type="ECO:0000256" key="11">
    <source>
        <dbReference type="ARBA" id="ARBA00023159"/>
    </source>
</evidence>
<evidence type="ECO:0000256" key="6">
    <source>
        <dbReference type="ARBA" id="ARBA00022723"/>
    </source>
</evidence>
<comment type="cofactor">
    <cofactor evidence="2">
        <name>Zn(2+)</name>
        <dbReference type="ChEBI" id="CHEBI:29105"/>
    </cofactor>
</comment>
<dbReference type="InterPro" id="IPR023170">
    <property type="entry name" value="HhH_base_excis_C"/>
</dbReference>
<protein>
    <recommendedName>
        <fullName evidence="3">DNA-3-methyladenine glycosylase II</fullName>
        <ecNumber evidence="3">3.2.2.21</ecNumber>
    </recommendedName>
</protein>
<evidence type="ECO:0000256" key="2">
    <source>
        <dbReference type="ARBA" id="ARBA00001947"/>
    </source>
</evidence>
<dbReference type="GO" id="GO:0043565">
    <property type="term" value="F:sequence-specific DNA binding"/>
    <property type="evidence" value="ECO:0007669"/>
    <property type="project" value="InterPro"/>
</dbReference>
<name>A0A4V2FN19_9MICO</name>
<dbReference type="Pfam" id="PF06029">
    <property type="entry name" value="AlkA_N"/>
    <property type="match status" value="1"/>
</dbReference>
<evidence type="ECO:0000256" key="1">
    <source>
        <dbReference type="ARBA" id="ARBA00000086"/>
    </source>
</evidence>
<keyword evidence="10" id="KW-0238">DNA-binding</keyword>
<feature type="region of interest" description="Disordered" evidence="14">
    <location>
        <begin position="1"/>
        <end position="34"/>
    </location>
</feature>
<keyword evidence="8" id="KW-0862">Zinc</keyword>
<dbReference type="GO" id="GO:0003700">
    <property type="term" value="F:DNA-binding transcription factor activity"/>
    <property type="evidence" value="ECO:0007669"/>
    <property type="project" value="InterPro"/>
</dbReference>
<evidence type="ECO:0000259" key="15">
    <source>
        <dbReference type="PROSITE" id="PS01124"/>
    </source>
</evidence>
<dbReference type="PROSITE" id="PS00041">
    <property type="entry name" value="HTH_ARAC_FAMILY_1"/>
    <property type="match status" value="1"/>
</dbReference>
<evidence type="ECO:0000313" key="16">
    <source>
        <dbReference type="EMBL" id="RZT59739.1"/>
    </source>
</evidence>
<keyword evidence="9" id="KW-0805">Transcription regulation</keyword>
<keyword evidence="11" id="KW-0010">Activator</keyword>
<evidence type="ECO:0000256" key="12">
    <source>
        <dbReference type="ARBA" id="ARBA00023163"/>
    </source>
</evidence>
<dbReference type="PANTHER" id="PTHR43003">
    <property type="entry name" value="DNA-3-METHYLADENINE GLYCOSYLASE"/>
    <property type="match status" value="1"/>
</dbReference>
<keyword evidence="13" id="KW-0234">DNA repair</keyword>
<evidence type="ECO:0000256" key="5">
    <source>
        <dbReference type="ARBA" id="ARBA00022679"/>
    </source>
</evidence>
<evidence type="ECO:0000256" key="9">
    <source>
        <dbReference type="ARBA" id="ARBA00023015"/>
    </source>
</evidence>
<dbReference type="SUPFAM" id="SSF46689">
    <property type="entry name" value="Homeodomain-like"/>
    <property type="match status" value="1"/>
</dbReference>
<evidence type="ECO:0000256" key="4">
    <source>
        <dbReference type="ARBA" id="ARBA00022603"/>
    </source>
</evidence>
<keyword evidence="5" id="KW-0808">Transferase</keyword>
<dbReference type="InterPro" id="IPR035451">
    <property type="entry name" value="Ada-like_dom_sf"/>
</dbReference>
<dbReference type="InterPro" id="IPR003265">
    <property type="entry name" value="HhH-GPD_domain"/>
</dbReference>
<dbReference type="SUPFAM" id="SSF48150">
    <property type="entry name" value="DNA-glycosylase"/>
    <property type="match status" value="1"/>
</dbReference>
<dbReference type="SUPFAM" id="SSF57884">
    <property type="entry name" value="Ada DNA repair protein, N-terminal domain (N-Ada 10)"/>
    <property type="match status" value="1"/>
</dbReference>
<comment type="caution">
    <text evidence="16">The sequence shown here is derived from an EMBL/GenBank/DDBJ whole genome shotgun (WGS) entry which is preliminary data.</text>
</comment>
<dbReference type="SUPFAM" id="SSF55945">
    <property type="entry name" value="TATA-box binding protein-like"/>
    <property type="match status" value="1"/>
</dbReference>
<dbReference type="AlphaFoldDB" id="A0A4V2FN19"/>
<dbReference type="SMART" id="SM00342">
    <property type="entry name" value="HTH_ARAC"/>
    <property type="match status" value="1"/>
</dbReference>
<reference evidence="16 17" key="1">
    <citation type="journal article" date="2015" name="Stand. Genomic Sci.">
        <title>Genomic Encyclopedia of Bacterial and Archaeal Type Strains, Phase III: the genomes of soil and plant-associated and newly described type strains.</title>
        <authorList>
            <person name="Whitman W.B."/>
            <person name="Woyke T."/>
            <person name="Klenk H.P."/>
            <person name="Zhou Y."/>
            <person name="Lilburn T.G."/>
            <person name="Beck B.J."/>
            <person name="De Vos P."/>
            <person name="Vandamme P."/>
            <person name="Eisen J.A."/>
            <person name="Garrity G."/>
            <person name="Hugenholtz P."/>
            <person name="Kyrpides N.C."/>
        </authorList>
    </citation>
    <scope>NUCLEOTIDE SEQUENCE [LARGE SCALE GENOMIC DNA]</scope>
    <source>
        <strain evidence="16 17">AC4r</strain>
    </source>
</reference>
<keyword evidence="17" id="KW-1185">Reference proteome</keyword>
<keyword evidence="4" id="KW-0489">Methyltransferase</keyword>
<organism evidence="16 17">
    <name type="scientific">Microcella alkaliphila</name>
    <dbReference type="NCBI Taxonomy" id="279828"/>
    <lineage>
        <taxon>Bacteria</taxon>
        <taxon>Bacillati</taxon>
        <taxon>Actinomycetota</taxon>
        <taxon>Actinomycetes</taxon>
        <taxon>Micrococcales</taxon>
        <taxon>Microbacteriaceae</taxon>
        <taxon>Microcella</taxon>
    </lineage>
</organism>
<keyword evidence="7" id="KW-0227">DNA damage</keyword>
<feature type="domain" description="HTH araC/xylS-type" evidence="15">
    <location>
        <begin position="120"/>
        <end position="218"/>
    </location>
</feature>
<dbReference type="Gene3D" id="1.10.340.30">
    <property type="entry name" value="Hypothetical protein, domain 2"/>
    <property type="match status" value="1"/>
</dbReference>
<keyword evidence="12" id="KW-0804">Transcription</keyword>
<dbReference type="GO" id="GO:0008168">
    <property type="term" value="F:methyltransferase activity"/>
    <property type="evidence" value="ECO:0007669"/>
    <property type="project" value="UniProtKB-KW"/>
</dbReference>
<accession>A0A4V2FN19</accession>
<dbReference type="Gene3D" id="1.10.1670.10">
    <property type="entry name" value="Helix-hairpin-Helix base-excision DNA repair enzymes (C-terminal)"/>
    <property type="match status" value="1"/>
</dbReference>
<evidence type="ECO:0000256" key="10">
    <source>
        <dbReference type="ARBA" id="ARBA00023125"/>
    </source>
</evidence>
<dbReference type="CDD" id="cd00056">
    <property type="entry name" value="ENDO3c"/>
    <property type="match status" value="1"/>
</dbReference>
<dbReference type="GO" id="GO:0032993">
    <property type="term" value="C:protein-DNA complex"/>
    <property type="evidence" value="ECO:0007669"/>
    <property type="project" value="TreeGrafter"/>
</dbReference>
<dbReference type="EMBL" id="SGXT01000015">
    <property type="protein sequence ID" value="RZT59739.1"/>
    <property type="molecule type" value="Genomic_DNA"/>
</dbReference>
<evidence type="ECO:0000256" key="8">
    <source>
        <dbReference type="ARBA" id="ARBA00022833"/>
    </source>
</evidence>
<evidence type="ECO:0000256" key="7">
    <source>
        <dbReference type="ARBA" id="ARBA00022763"/>
    </source>
</evidence>
<dbReference type="PROSITE" id="PS01124">
    <property type="entry name" value="HTH_ARAC_FAMILY_2"/>
    <property type="match status" value="1"/>
</dbReference>
<evidence type="ECO:0000256" key="14">
    <source>
        <dbReference type="SAM" id="MobiDB-lite"/>
    </source>
</evidence>
<dbReference type="SMART" id="SM01009">
    <property type="entry name" value="AlkA_N"/>
    <property type="match status" value="1"/>
</dbReference>
<feature type="compositionally biased region" description="Low complexity" evidence="14">
    <location>
        <begin position="1"/>
        <end position="17"/>
    </location>
</feature>
<dbReference type="InterPro" id="IPR018060">
    <property type="entry name" value="HTH_AraC"/>
</dbReference>